<dbReference type="Proteomes" id="UP000005309">
    <property type="component" value="Unassembled WGS sequence"/>
</dbReference>
<proteinExistence type="inferred from homology"/>
<keyword evidence="8 10" id="KW-0472">Membrane</keyword>
<feature type="transmembrane region" description="Helical" evidence="10">
    <location>
        <begin position="268"/>
        <end position="288"/>
    </location>
</feature>
<reference evidence="12 13" key="1">
    <citation type="submission" date="2009-04" db="EMBL/GenBank/DDBJ databases">
        <authorList>
            <person name="Qin X."/>
            <person name="Bachman B."/>
            <person name="Battles P."/>
            <person name="Bell A."/>
            <person name="Bess C."/>
            <person name="Bickham C."/>
            <person name="Chaboub L."/>
            <person name="Chen D."/>
            <person name="Coyle M."/>
            <person name="Deiros D.R."/>
            <person name="Dinh H."/>
            <person name="Forbes L."/>
            <person name="Fowler G."/>
            <person name="Francisco L."/>
            <person name="Fu Q."/>
            <person name="Gubbala S."/>
            <person name="Hale W."/>
            <person name="Han Y."/>
            <person name="Hemphill L."/>
            <person name="Highlander S.K."/>
            <person name="Hirani K."/>
            <person name="Hogues M."/>
            <person name="Jackson L."/>
            <person name="Jakkamsetti A."/>
            <person name="Javaid M."/>
            <person name="Jiang H."/>
            <person name="Korchina V."/>
            <person name="Kovar C."/>
            <person name="Lara F."/>
            <person name="Lee S."/>
            <person name="Mata R."/>
            <person name="Mathew T."/>
            <person name="Moen C."/>
            <person name="Morales K."/>
            <person name="Munidasa M."/>
            <person name="Nazareth L."/>
            <person name="Ngo R."/>
            <person name="Nguyen L."/>
            <person name="Okwuonu G."/>
            <person name="Ongeri F."/>
            <person name="Patil S."/>
            <person name="Petrosino J."/>
            <person name="Pham C."/>
            <person name="Pham P."/>
            <person name="Pu L.-L."/>
            <person name="Puazo M."/>
            <person name="Raj R."/>
            <person name="Reid J."/>
            <person name="Rouhana J."/>
            <person name="Saada N."/>
            <person name="Shang Y."/>
            <person name="Simmons D."/>
            <person name="Thornton R."/>
            <person name="Warren J."/>
            <person name="Weissenberger G."/>
            <person name="Zhang J."/>
            <person name="Zhang L."/>
            <person name="Zhou C."/>
            <person name="Zhu D."/>
            <person name="Muzny D."/>
            <person name="Worley K."/>
            <person name="Gibbs R."/>
        </authorList>
    </citation>
    <scope>NUCLEOTIDE SEQUENCE [LARGE SCALE GENOMIC DNA]</scope>
    <source>
        <strain evidence="12 13">ATCC 43531</strain>
    </source>
</reference>
<comment type="subcellular location">
    <subcellularLocation>
        <location evidence="1">Cell membrane</location>
        <topology evidence="1">Multi-pass membrane protein</topology>
    </subcellularLocation>
</comment>
<comment type="similarity">
    <text evidence="2">Belongs to the ABC-4 integral membrane protein family. HrtB subfamily.</text>
</comment>
<dbReference type="PANTHER" id="PTHR43738">
    <property type="entry name" value="ABC TRANSPORTER, MEMBRANE PROTEIN"/>
    <property type="match status" value="1"/>
</dbReference>
<evidence type="ECO:0000256" key="5">
    <source>
        <dbReference type="ARBA" id="ARBA00022475"/>
    </source>
</evidence>
<dbReference type="Pfam" id="PF02687">
    <property type="entry name" value="FtsX"/>
    <property type="match status" value="1"/>
</dbReference>
<dbReference type="STRING" id="638302.HMPREF0908_2110"/>
<keyword evidence="5" id="KW-1003">Cell membrane</keyword>
<dbReference type="EMBL" id="ACLA01000033">
    <property type="protein sequence ID" value="EEQ47808.1"/>
    <property type="molecule type" value="Genomic_DNA"/>
</dbReference>
<dbReference type="PANTHER" id="PTHR43738:SF2">
    <property type="entry name" value="ABC TRANSPORTER PERMEASE"/>
    <property type="match status" value="1"/>
</dbReference>
<evidence type="ECO:0000256" key="1">
    <source>
        <dbReference type="ARBA" id="ARBA00004651"/>
    </source>
</evidence>
<name>C4V5W0_9FIRM</name>
<evidence type="ECO:0000256" key="6">
    <source>
        <dbReference type="ARBA" id="ARBA00022692"/>
    </source>
</evidence>
<gene>
    <name evidence="12" type="ORF">HMPREF0908_2110</name>
</gene>
<dbReference type="GO" id="GO:0005886">
    <property type="term" value="C:plasma membrane"/>
    <property type="evidence" value="ECO:0007669"/>
    <property type="project" value="UniProtKB-SubCell"/>
</dbReference>
<comment type="caution">
    <text evidence="12">The sequence shown here is derived from an EMBL/GenBank/DDBJ whole genome shotgun (WGS) entry which is preliminary data.</text>
</comment>
<evidence type="ECO:0000256" key="7">
    <source>
        <dbReference type="ARBA" id="ARBA00022989"/>
    </source>
</evidence>
<evidence type="ECO:0000256" key="8">
    <source>
        <dbReference type="ARBA" id="ARBA00023136"/>
    </source>
</evidence>
<feature type="transmembrane region" description="Helical" evidence="10">
    <location>
        <begin position="20"/>
        <end position="43"/>
    </location>
</feature>
<keyword evidence="13" id="KW-1185">Reference proteome</keyword>
<accession>C4V5W0</accession>
<evidence type="ECO:0000256" key="10">
    <source>
        <dbReference type="SAM" id="Phobius"/>
    </source>
</evidence>
<sequence>MKFSEALALRTCRRNMARSATLAVLTGILALVIFGGSEILLGLQGGLIQFQQRLGADVIVLPKAAEGAGSLEGVLVQGVPAQFYMEEHYLSDLRSMAGVAHATPQFFLASAHAGCCSVAVQLIGFDPASDQTIQPWIRESYGGTVGYGDILVGSGISVPADGMLTFYDLPCRVVGRLTPTGTGMDTAVYTNMETIRAMMANAAKRGFDVFQGVPTEDAISAVMIRTADGFSPEGVAEAVNAAYPALTARPAHGMVHAVEQGLGGILEMIGGLVIVVWVIAVVVLGIAFHLSARERRREYLMLRIAGAARGFLTRMMLTEAALASAAGAAAGVALGALIILPFAGLMKAGLMRPYILPDGGTILLLAVNTLLAVTLSGMLAAAWTVGRVCTAPISTLLREDG</sequence>
<evidence type="ECO:0000313" key="12">
    <source>
        <dbReference type="EMBL" id="EEQ47808.1"/>
    </source>
</evidence>
<keyword evidence="6 10" id="KW-0812">Transmembrane</keyword>
<dbReference type="OrthoDB" id="6313at2"/>
<comment type="function">
    <text evidence="9">Part of the ABC transporter complex hrt involved in hemin import. Responsible for the translocation of the substrate across the membrane.</text>
</comment>
<evidence type="ECO:0000256" key="9">
    <source>
        <dbReference type="ARBA" id="ARBA00024973"/>
    </source>
</evidence>
<feature type="domain" description="ABC3 transporter permease C-terminal" evidence="11">
    <location>
        <begin position="272"/>
        <end position="381"/>
    </location>
</feature>
<evidence type="ECO:0000259" key="11">
    <source>
        <dbReference type="Pfam" id="PF02687"/>
    </source>
</evidence>
<evidence type="ECO:0000256" key="4">
    <source>
        <dbReference type="ARBA" id="ARBA00016962"/>
    </source>
</evidence>
<dbReference type="InterPro" id="IPR051125">
    <property type="entry name" value="ABC-4/HrtB_transporter"/>
</dbReference>
<comment type="subunit">
    <text evidence="3">The complex is composed of two ATP-binding proteins (HrtA), two transmembrane proteins (HrtB) and a solute-binding protein.</text>
</comment>
<keyword evidence="7 10" id="KW-1133">Transmembrane helix</keyword>
<feature type="transmembrane region" description="Helical" evidence="10">
    <location>
        <begin position="362"/>
        <end position="385"/>
    </location>
</feature>
<evidence type="ECO:0000313" key="13">
    <source>
        <dbReference type="Proteomes" id="UP000005309"/>
    </source>
</evidence>
<feature type="transmembrane region" description="Helical" evidence="10">
    <location>
        <begin position="323"/>
        <end position="350"/>
    </location>
</feature>
<dbReference type="eggNOG" id="COG0577">
    <property type="taxonomic scope" value="Bacteria"/>
</dbReference>
<organism evidence="12 13">
    <name type="scientific">Selenomonas flueggei ATCC 43531</name>
    <dbReference type="NCBI Taxonomy" id="638302"/>
    <lineage>
        <taxon>Bacteria</taxon>
        <taxon>Bacillati</taxon>
        <taxon>Bacillota</taxon>
        <taxon>Negativicutes</taxon>
        <taxon>Selenomonadales</taxon>
        <taxon>Selenomonadaceae</taxon>
        <taxon>Selenomonas</taxon>
    </lineage>
</organism>
<evidence type="ECO:0000256" key="3">
    <source>
        <dbReference type="ARBA" id="ARBA00011131"/>
    </source>
</evidence>
<dbReference type="HOGENOM" id="CLU_055576_0_0_9"/>
<dbReference type="RefSeq" id="WP_006691234.1">
    <property type="nucleotide sequence ID" value="NZ_GG694008.1"/>
</dbReference>
<protein>
    <recommendedName>
        <fullName evidence="4">Putative hemin transport system permease protein HrtB</fullName>
    </recommendedName>
</protein>
<evidence type="ECO:0000256" key="2">
    <source>
        <dbReference type="ARBA" id="ARBA00008697"/>
    </source>
</evidence>
<dbReference type="InterPro" id="IPR003838">
    <property type="entry name" value="ABC3_permease_C"/>
</dbReference>
<dbReference type="AlphaFoldDB" id="C4V5W0"/>